<dbReference type="InterPro" id="IPR008811">
    <property type="entry name" value="Glycosyl_hydrolases_36"/>
</dbReference>
<accession>A0ABW0QZQ1</accession>
<reference evidence="3" key="1">
    <citation type="journal article" date="2019" name="Int. J. Syst. Evol. Microbiol.">
        <title>The Global Catalogue of Microorganisms (GCM) 10K type strain sequencing project: providing services to taxonomists for standard genome sequencing and annotation.</title>
        <authorList>
            <consortium name="The Broad Institute Genomics Platform"/>
            <consortium name="The Broad Institute Genome Sequencing Center for Infectious Disease"/>
            <person name="Wu L."/>
            <person name="Ma J."/>
        </authorList>
    </citation>
    <scope>NUCLEOTIDE SEQUENCE [LARGE SCALE GENOMIC DNA]</scope>
    <source>
        <strain evidence="3">CGMCC 1.18578</strain>
    </source>
</reference>
<comment type="caution">
    <text evidence="2">The sequence shown here is derived from an EMBL/GenBank/DDBJ whole genome shotgun (WGS) entry which is preliminary data.</text>
</comment>
<dbReference type="EMBL" id="JBHSNC010000027">
    <property type="protein sequence ID" value="MFC5529744.1"/>
    <property type="molecule type" value="Genomic_DNA"/>
</dbReference>
<evidence type="ECO:0000313" key="3">
    <source>
        <dbReference type="Proteomes" id="UP001596108"/>
    </source>
</evidence>
<gene>
    <name evidence="2" type="ORF">ACFPQ4_09835</name>
</gene>
<dbReference type="InterPro" id="IPR013785">
    <property type="entry name" value="Aldolase_TIM"/>
</dbReference>
<dbReference type="InterPro" id="IPR017853">
    <property type="entry name" value="GH"/>
</dbReference>
<dbReference type="Proteomes" id="UP001596108">
    <property type="component" value="Unassembled WGS sequence"/>
</dbReference>
<dbReference type="Pfam" id="PF05691">
    <property type="entry name" value="Raffinose_syn"/>
    <property type="match status" value="3"/>
</dbReference>
<keyword evidence="3" id="KW-1185">Reference proteome</keyword>
<dbReference type="RefSeq" id="WP_378111650.1">
    <property type="nucleotide sequence ID" value="NZ_JBHSNC010000027.1"/>
</dbReference>
<dbReference type="Gene3D" id="3.20.20.70">
    <property type="entry name" value="Aldolase class I"/>
    <property type="match status" value="1"/>
</dbReference>
<dbReference type="SUPFAM" id="SSF51445">
    <property type="entry name" value="(Trans)glycosidases"/>
    <property type="match status" value="1"/>
</dbReference>
<evidence type="ECO:0000256" key="1">
    <source>
        <dbReference type="ARBA" id="ARBA00023277"/>
    </source>
</evidence>
<sequence>MNLTLEEIRGSYDSGAATPVGLQGVKRWLALARTDLYWMEPSVGVALREVPAETQFMLWEREDGRFGLLLPIVSGDYRATLEGSDSGLLLKVTGGLPDTAGEVGTVAYVCTGDDPHALVEQAMQEAADRLKTFRTRKQKKAPAFLGALGWCTWDAFYHTVDESKLMAGLESFRSGGVTPGFVILDDGAWDTEGDLLKRIAIRDDKFPSGLKSVIEVAKSDFGVRWFGVWHAFQGYWGGIHPDGPLALSYRWLHNRAVIRPWDPKLEDLYLIDPRDVYRFYKDLYRYLADAGVDLVKVDGQSALEMFSGGLLGRGTTMRAYQEAMQTAAHDYFDDNLIHCMCHGSDVPYHMRSSSVWRNSQDYFPERGTVDQQKHVFVNAMNNVWSSSFAIPDWDMFQTHQPDSAFHAAARAISGGPIYVCDKPGMQNFDILDRLTVGDGEALRCDEPALPAADCLFVDCYEEPRLLKIVNRTGSAGLLGLFHCYRHGGEIEGAWKPSDIPGLEGERFAVYRNRAATLQVMGPDESGATVLGAAEYEIVSCTPIRDGLAPIGLLDKFNHAAAIEEWSASGPVHRIRFKDGGKSIGMYCDTAPSEVRVDGLLSASYTYERSTGLLVLSATQGKSIVIEVILPGEVVNDD</sequence>
<keyword evidence="1" id="KW-0119">Carbohydrate metabolism</keyword>
<name>A0ABW0QZQ1_9BACL</name>
<organism evidence="2 3">
    <name type="scientific">Cohnella yongneupensis</name>
    <dbReference type="NCBI Taxonomy" id="425006"/>
    <lineage>
        <taxon>Bacteria</taxon>
        <taxon>Bacillati</taxon>
        <taxon>Bacillota</taxon>
        <taxon>Bacilli</taxon>
        <taxon>Bacillales</taxon>
        <taxon>Paenibacillaceae</taxon>
        <taxon>Cohnella</taxon>
    </lineage>
</organism>
<dbReference type="PANTHER" id="PTHR31268:SF32">
    <property type="entry name" value="GALACTINOL--SUCROSE GALACTOSYLTRANSFERASE 2-RELATED"/>
    <property type="match status" value="1"/>
</dbReference>
<dbReference type="PANTHER" id="PTHR31268">
    <property type="match status" value="1"/>
</dbReference>
<proteinExistence type="predicted"/>
<evidence type="ECO:0000313" key="2">
    <source>
        <dbReference type="EMBL" id="MFC5529744.1"/>
    </source>
</evidence>
<protein>
    <submittedName>
        <fullName evidence="2">Sip1-related alpha-galactosidase</fullName>
    </submittedName>
</protein>